<dbReference type="Proteomes" id="UP001516023">
    <property type="component" value="Unassembled WGS sequence"/>
</dbReference>
<dbReference type="InterPro" id="IPR011989">
    <property type="entry name" value="ARM-like"/>
</dbReference>
<evidence type="ECO:0000256" key="2">
    <source>
        <dbReference type="SAM" id="SignalP"/>
    </source>
</evidence>
<keyword evidence="4" id="KW-1185">Reference proteome</keyword>
<evidence type="ECO:0000313" key="4">
    <source>
        <dbReference type="Proteomes" id="UP001516023"/>
    </source>
</evidence>
<name>A0ABD3PF97_9STRA</name>
<dbReference type="SUPFAM" id="SSF48371">
    <property type="entry name" value="ARM repeat"/>
    <property type="match status" value="1"/>
</dbReference>
<proteinExistence type="predicted"/>
<feature type="region of interest" description="Disordered" evidence="1">
    <location>
        <begin position="100"/>
        <end position="124"/>
    </location>
</feature>
<protein>
    <recommendedName>
        <fullName evidence="5">Nucleotide exchange factor SIL1</fullName>
    </recommendedName>
</protein>
<feature type="compositionally biased region" description="Basic and acidic residues" evidence="1">
    <location>
        <begin position="357"/>
        <end position="366"/>
    </location>
</feature>
<evidence type="ECO:0000256" key="1">
    <source>
        <dbReference type="SAM" id="MobiDB-lite"/>
    </source>
</evidence>
<sequence>MYELYNTIITTQLLPHRSPTMRRTTLLLLLLHCLRLNAKEITGTNTWQLLGENDTVPPGLHIKLDLSTGERWARLVQDDDGDSAFAGVEVHDTAGALAVSPSKDTAHEKSDEEDVQAQSQPERDYEMMHRVMSRLPPEELDRFGGLPALPLPHSRAGGGTGDKDAAMTISPEERHQFELRMEALWQLRQEELRKFQEEYMVDLPSLLKERIEVLKLYLGDPVGERRKLLKKREQLKNTNPEVRTDEDEAETVTTADNIIECLKDLEYQLSDVDMTRDFHTLGGWPLLVMLLQDQVHSLHCNHQNKNVEKDTSLVYEIESLAAMTIGTAVSNLEEFRPWALEDVSSVIKTIMRDSSRNEDGCLRSEGDASSSKDSTYSTVLDGPISALSLLTESFQMEVQRRSSSTSQSAALLADSNTNNSFRTSKLRAVYALGSLLRGNSSAQQQFLSDNGPDALVRYALGILSTVNGDEGVTKSDYKFASRVLALGEDVVMDVILQEEDYINSKDENNANNSEMTVTPNQMVAAFTTEPWCDLSLRMLSPPVQLVGVNQARSIKERALSAVRALGPGCRENLESQCKALGSSGECTDDGQVWGVPQVLRVKAEWNREGSGDGLDSVYRRELLDLVDSVLEALK</sequence>
<feature type="compositionally biased region" description="Polar residues" evidence="1">
    <location>
        <begin position="367"/>
        <end position="376"/>
    </location>
</feature>
<keyword evidence="2" id="KW-0732">Signal</keyword>
<dbReference type="PANTHER" id="PTHR19316:SF18">
    <property type="entry name" value="HSP70-BINDING PROTEIN 1"/>
    <property type="match status" value="1"/>
</dbReference>
<accession>A0ABD3PF97</accession>
<dbReference type="EMBL" id="JABMIG020000205">
    <property type="protein sequence ID" value="KAL3785976.1"/>
    <property type="molecule type" value="Genomic_DNA"/>
</dbReference>
<dbReference type="AlphaFoldDB" id="A0ABD3PF97"/>
<feature type="region of interest" description="Disordered" evidence="1">
    <location>
        <begin position="357"/>
        <end position="376"/>
    </location>
</feature>
<dbReference type="InterPro" id="IPR016024">
    <property type="entry name" value="ARM-type_fold"/>
</dbReference>
<comment type="caution">
    <text evidence="3">The sequence shown here is derived from an EMBL/GenBank/DDBJ whole genome shotgun (WGS) entry which is preliminary data.</text>
</comment>
<dbReference type="PANTHER" id="PTHR19316">
    <property type="entry name" value="PROTEIN FOLDING REGULATOR"/>
    <property type="match status" value="1"/>
</dbReference>
<gene>
    <name evidence="3" type="ORF">HJC23_005685</name>
</gene>
<evidence type="ECO:0000313" key="3">
    <source>
        <dbReference type="EMBL" id="KAL3785976.1"/>
    </source>
</evidence>
<dbReference type="InterPro" id="IPR050693">
    <property type="entry name" value="Hsp70_NEF-Inhibitors"/>
</dbReference>
<evidence type="ECO:0008006" key="5">
    <source>
        <dbReference type="Google" id="ProtNLM"/>
    </source>
</evidence>
<feature type="signal peptide" evidence="2">
    <location>
        <begin position="1"/>
        <end position="38"/>
    </location>
</feature>
<dbReference type="Gene3D" id="1.25.10.10">
    <property type="entry name" value="Leucine-rich Repeat Variant"/>
    <property type="match status" value="1"/>
</dbReference>
<feature type="chain" id="PRO_5044822677" description="Nucleotide exchange factor SIL1" evidence="2">
    <location>
        <begin position="39"/>
        <end position="634"/>
    </location>
</feature>
<reference evidence="3 4" key="1">
    <citation type="journal article" date="2020" name="G3 (Bethesda)">
        <title>Improved Reference Genome for Cyclotella cryptica CCMP332, a Model for Cell Wall Morphogenesis, Salinity Adaptation, and Lipid Production in Diatoms (Bacillariophyta).</title>
        <authorList>
            <person name="Roberts W.R."/>
            <person name="Downey K.M."/>
            <person name="Ruck E.C."/>
            <person name="Traller J.C."/>
            <person name="Alverson A.J."/>
        </authorList>
    </citation>
    <scope>NUCLEOTIDE SEQUENCE [LARGE SCALE GENOMIC DNA]</scope>
    <source>
        <strain evidence="3 4">CCMP332</strain>
    </source>
</reference>
<organism evidence="3 4">
    <name type="scientific">Cyclotella cryptica</name>
    <dbReference type="NCBI Taxonomy" id="29204"/>
    <lineage>
        <taxon>Eukaryota</taxon>
        <taxon>Sar</taxon>
        <taxon>Stramenopiles</taxon>
        <taxon>Ochrophyta</taxon>
        <taxon>Bacillariophyta</taxon>
        <taxon>Coscinodiscophyceae</taxon>
        <taxon>Thalassiosirophycidae</taxon>
        <taxon>Stephanodiscales</taxon>
        <taxon>Stephanodiscaceae</taxon>
        <taxon>Cyclotella</taxon>
    </lineage>
</organism>